<protein>
    <submittedName>
        <fullName evidence="2">Exoenzyme regulatory protein aepA</fullName>
    </submittedName>
</protein>
<accession>A0A810QFA4</accession>
<dbReference type="AlphaFoldDB" id="A0A810QFA4"/>
<dbReference type="InterPro" id="IPR013108">
    <property type="entry name" value="Amidohydro_3"/>
</dbReference>
<sequence>MLVFDKAFLNGKIYTMDENQTCAEAMLVHGGKILAVGSNAEISAYHVREQVDLKHQPVLPGLIDTHCHIPEMVDDSRKVDLAGAQSIQEVIDLMSKRLSTLKSGQWLLGKGLSSALLAEQRLPNRYDLDQISTEIPIYIMSFDGHSYMGNSKLLAATGIEKGYQPLPGEIVELNEAGEPTGIFKETAVNAHIMQNCPPLYADDGDAKNAIRDCLLESSKRGYTTLHAIYEFSPSSLGRARLYQEMSQEKTLPMRINMCYCDCYENSMGISSGLGGEMVRLSSCKFFADGAMSERTAFLSQEYADQPGWKGCMVLDEASFCKRVERAYSLGNEVAIHIIGDAALDIVLDLVERIQDPARNTQFELIHCAVTRPDQLERMKKLPVIINKQPIFIQAPTTLNGETKLGNLNRYYHGIKSFFDAGLCVTGGTDGPLGDMDPFHGMGCAVTRQSFDGKTVVNPQECIDVFSAVKMFTANAARVGHEERIKGTLEPGKLADFIILNMDIFQINPEEISKVSVVQTYLGGEPLYE</sequence>
<dbReference type="PANTHER" id="PTHR22642:SF2">
    <property type="entry name" value="PROTEIN LONG AFTER FAR-RED 3"/>
    <property type="match status" value="1"/>
</dbReference>
<feature type="domain" description="Amidohydrolase 3" evidence="1">
    <location>
        <begin position="51"/>
        <end position="527"/>
    </location>
</feature>
<evidence type="ECO:0000259" key="1">
    <source>
        <dbReference type="Pfam" id="PF07969"/>
    </source>
</evidence>
<proteinExistence type="predicted"/>
<dbReference type="PANTHER" id="PTHR22642">
    <property type="entry name" value="IMIDAZOLONEPROPIONASE"/>
    <property type="match status" value="1"/>
</dbReference>
<dbReference type="CDD" id="cd01300">
    <property type="entry name" value="YtcJ_like"/>
    <property type="match status" value="1"/>
</dbReference>
<gene>
    <name evidence="2" type="ORF">MM59RIKEN_22260</name>
</gene>
<dbReference type="Pfam" id="PF07969">
    <property type="entry name" value="Amidohydro_3"/>
    <property type="match status" value="1"/>
</dbReference>
<dbReference type="Proteomes" id="UP000679848">
    <property type="component" value="Chromosome"/>
</dbReference>
<dbReference type="InterPro" id="IPR033932">
    <property type="entry name" value="YtcJ-like"/>
</dbReference>
<name>A0A810QFA4_9FIRM</name>
<organism evidence="2 3">
    <name type="scientific">Pusillibacter faecalis</name>
    <dbReference type="NCBI Taxonomy" id="2714358"/>
    <lineage>
        <taxon>Bacteria</taxon>
        <taxon>Bacillati</taxon>
        <taxon>Bacillota</taxon>
        <taxon>Clostridia</taxon>
        <taxon>Eubacteriales</taxon>
        <taxon>Oscillospiraceae</taxon>
        <taxon>Pusillibacter</taxon>
    </lineage>
</organism>
<reference evidence="2" key="1">
    <citation type="submission" date="2020-09" db="EMBL/GenBank/DDBJ databases">
        <title>New species isolated from human feces.</title>
        <authorList>
            <person name="Kitahara M."/>
            <person name="Shigeno Y."/>
            <person name="Shime M."/>
            <person name="Matsumoto Y."/>
            <person name="Nakamura S."/>
            <person name="Motooka D."/>
            <person name="Fukuoka S."/>
            <person name="Nishikawa H."/>
            <person name="Benno Y."/>
        </authorList>
    </citation>
    <scope>NUCLEOTIDE SEQUENCE</scope>
    <source>
        <strain evidence="2">MM59</strain>
    </source>
</reference>
<keyword evidence="3" id="KW-1185">Reference proteome</keyword>
<dbReference type="Gene3D" id="3.10.310.70">
    <property type="match status" value="1"/>
</dbReference>
<dbReference type="GO" id="GO:0016810">
    <property type="term" value="F:hydrolase activity, acting on carbon-nitrogen (but not peptide) bonds"/>
    <property type="evidence" value="ECO:0007669"/>
    <property type="project" value="InterPro"/>
</dbReference>
<evidence type="ECO:0000313" key="2">
    <source>
        <dbReference type="EMBL" id="BCK84907.1"/>
    </source>
</evidence>
<dbReference type="KEGG" id="pfaa:MM59RIKEN_22260"/>
<dbReference type="Gene3D" id="2.30.40.10">
    <property type="entry name" value="Urease, subunit C, domain 1"/>
    <property type="match status" value="1"/>
</dbReference>
<dbReference type="RefSeq" id="WP_213543342.1">
    <property type="nucleotide sequence ID" value="NZ_AP023420.1"/>
</dbReference>
<dbReference type="InterPro" id="IPR032466">
    <property type="entry name" value="Metal_Hydrolase"/>
</dbReference>
<dbReference type="InterPro" id="IPR011059">
    <property type="entry name" value="Metal-dep_hydrolase_composite"/>
</dbReference>
<dbReference type="SUPFAM" id="SSF51338">
    <property type="entry name" value="Composite domain of metallo-dependent hydrolases"/>
    <property type="match status" value="1"/>
</dbReference>
<dbReference type="Gene3D" id="3.20.20.140">
    <property type="entry name" value="Metal-dependent hydrolases"/>
    <property type="match status" value="1"/>
</dbReference>
<dbReference type="EMBL" id="AP023420">
    <property type="protein sequence ID" value="BCK84907.1"/>
    <property type="molecule type" value="Genomic_DNA"/>
</dbReference>
<dbReference type="SUPFAM" id="SSF51556">
    <property type="entry name" value="Metallo-dependent hydrolases"/>
    <property type="match status" value="1"/>
</dbReference>
<evidence type="ECO:0000313" key="3">
    <source>
        <dbReference type="Proteomes" id="UP000679848"/>
    </source>
</evidence>